<evidence type="ECO:0000313" key="9">
    <source>
        <dbReference type="Proteomes" id="UP000837857"/>
    </source>
</evidence>
<proteinExistence type="predicted"/>
<keyword evidence="2" id="KW-0813">Transport</keyword>
<keyword evidence="3 6" id="KW-0812">Transmembrane</keyword>
<dbReference type="SUPFAM" id="SSF103473">
    <property type="entry name" value="MFS general substrate transporter"/>
    <property type="match status" value="1"/>
</dbReference>
<gene>
    <name evidence="8" type="ORF">IPOD504_LOCUS2317</name>
</gene>
<dbReference type="InterPro" id="IPR011701">
    <property type="entry name" value="MFS"/>
</dbReference>
<evidence type="ECO:0000256" key="6">
    <source>
        <dbReference type="SAM" id="Phobius"/>
    </source>
</evidence>
<dbReference type="Proteomes" id="UP000837857">
    <property type="component" value="Chromosome 12"/>
</dbReference>
<feature type="transmembrane region" description="Helical" evidence="6">
    <location>
        <begin position="388"/>
        <end position="408"/>
    </location>
</feature>
<dbReference type="InterPro" id="IPR036259">
    <property type="entry name" value="MFS_trans_sf"/>
</dbReference>
<feature type="transmembrane region" description="Helical" evidence="6">
    <location>
        <begin position="362"/>
        <end position="383"/>
    </location>
</feature>
<feature type="transmembrane region" description="Helical" evidence="6">
    <location>
        <begin position="200"/>
        <end position="220"/>
    </location>
</feature>
<dbReference type="PANTHER" id="PTHR23511:SF35">
    <property type="entry name" value="MAJOR FACILITATOR SUPERFAMILY (MFS) PROFILE DOMAIN-CONTAINING PROTEIN"/>
    <property type="match status" value="1"/>
</dbReference>
<dbReference type="EMBL" id="OW152824">
    <property type="protein sequence ID" value="CAH2040145.1"/>
    <property type="molecule type" value="Genomic_DNA"/>
</dbReference>
<evidence type="ECO:0000256" key="5">
    <source>
        <dbReference type="ARBA" id="ARBA00023136"/>
    </source>
</evidence>
<evidence type="ECO:0000256" key="1">
    <source>
        <dbReference type="ARBA" id="ARBA00004141"/>
    </source>
</evidence>
<evidence type="ECO:0000259" key="7">
    <source>
        <dbReference type="PROSITE" id="PS50850"/>
    </source>
</evidence>
<evidence type="ECO:0000256" key="2">
    <source>
        <dbReference type="ARBA" id="ARBA00022448"/>
    </source>
</evidence>
<dbReference type="Pfam" id="PF07690">
    <property type="entry name" value="MFS_1"/>
    <property type="match status" value="1"/>
</dbReference>
<keyword evidence="9" id="KW-1185">Reference proteome</keyword>
<feature type="transmembrane region" description="Helical" evidence="6">
    <location>
        <begin position="157"/>
        <end position="180"/>
    </location>
</feature>
<feature type="domain" description="Major facilitator superfamily (MFS) profile" evidence="7">
    <location>
        <begin position="34"/>
        <end position="499"/>
    </location>
</feature>
<keyword evidence="4 6" id="KW-1133">Transmembrane helix</keyword>
<keyword evidence="5 6" id="KW-0472">Membrane</keyword>
<evidence type="ECO:0000313" key="8">
    <source>
        <dbReference type="EMBL" id="CAH2040145.1"/>
    </source>
</evidence>
<evidence type="ECO:0000256" key="4">
    <source>
        <dbReference type="ARBA" id="ARBA00022989"/>
    </source>
</evidence>
<feature type="transmembrane region" description="Helical" evidence="6">
    <location>
        <begin position="294"/>
        <end position="312"/>
    </location>
</feature>
<feature type="non-terminal residue" evidence="8">
    <location>
        <position position="1"/>
    </location>
</feature>
<feature type="transmembrane region" description="Helical" evidence="6">
    <location>
        <begin position="71"/>
        <end position="90"/>
    </location>
</feature>
<name>A0ABN8HVE1_9NEOP</name>
<organism evidence="8 9">
    <name type="scientific">Iphiclides podalirius</name>
    <name type="common">scarce swallowtail</name>
    <dbReference type="NCBI Taxonomy" id="110791"/>
    <lineage>
        <taxon>Eukaryota</taxon>
        <taxon>Metazoa</taxon>
        <taxon>Ecdysozoa</taxon>
        <taxon>Arthropoda</taxon>
        <taxon>Hexapoda</taxon>
        <taxon>Insecta</taxon>
        <taxon>Pterygota</taxon>
        <taxon>Neoptera</taxon>
        <taxon>Endopterygota</taxon>
        <taxon>Lepidoptera</taxon>
        <taxon>Glossata</taxon>
        <taxon>Ditrysia</taxon>
        <taxon>Papilionoidea</taxon>
        <taxon>Papilionidae</taxon>
        <taxon>Papilioninae</taxon>
        <taxon>Iphiclides</taxon>
    </lineage>
</organism>
<dbReference type="PANTHER" id="PTHR23511">
    <property type="entry name" value="SYNAPTIC VESICLE GLYCOPROTEIN 2"/>
    <property type="match status" value="1"/>
</dbReference>
<sequence>MSNVLQEEDAIQRDVHSYDEAVELTGHGRYNYLLLITCCIISNAVALDMFGFSLVVAAATCDLRLGITETGILASAPFAGVLFAFPWGYYADTRGRRRALLLSTSVGFTFAAASSLAPSWQVMLVLKIIGSSFSTSSFTLTMTYLGECVDNEHRSRYLFIMNSMNLASEIVSFGLAYFILPLPFHWQIPWIAINYRSWRMFTFIIAFPLGIGAFLVFCLYESPKFLANKDENILALEILQKIYRMNGGKEEEFPVKHLRRSVVENNKEDSIWSSIVKQTFPLFRPPMLWRTLQLFYLIILCCTTNNVFLMWFPTMVNLFFNSISGDATNIGFCEAVIQNITVNGFNEPEHDVCDDTISANTIYSGVILGLVFTTINLVTSWLASRRRLVLMVCYLVSAVSCVMVGLLARPMASMIFFALIQTSAIGIGSVASYFVDLYPTAYRGLVTSLGMMAARLTSFAGVNVIGVVILDHCNLTFYCWAVFVLSGVAVALMLPSDRKTSDKTQIGCT</sequence>
<evidence type="ECO:0000256" key="3">
    <source>
        <dbReference type="ARBA" id="ARBA00022692"/>
    </source>
</evidence>
<dbReference type="Gene3D" id="1.20.1250.20">
    <property type="entry name" value="MFS general substrate transporter like domains"/>
    <property type="match status" value="1"/>
</dbReference>
<comment type="subcellular location">
    <subcellularLocation>
        <location evidence="1">Membrane</location>
        <topology evidence="1">Multi-pass membrane protein</topology>
    </subcellularLocation>
</comment>
<feature type="transmembrane region" description="Helical" evidence="6">
    <location>
        <begin position="32"/>
        <end position="59"/>
    </location>
</feature>
<protein>
    <recommendedName>
        <fullName evidence="7">Major facilitator superfamily (MFS) profile domain-containing protein</fullName>
    </recommendedName>
</protein>
<feature type="transmembrane region" description="Helical" evidence="6">
    <location>
        <begin position="447"/>
        <end position="469"/>
    </location>
</feature>
<dbReference type="InterPro" id="IPR020846">
    <property type="entry name" value="MFS_dom"/>
</dbReference>
<feature type="transmembrane region" description="Helical" evidence="6">
    <location>
        <begin position="414"/>
        <end position="435"/>
    </location>
</feature>
<feature type="transmembrane region" description="Helical" evidence="6">
    <location>
        <begin position="475"/>
        <end position="494"/>
    </location>
</feature>
<dbReference type="PROSITE" id="PS50850">
    <property type="entry name" value="MFS"/>
    <property type="match status" value="1"/>
</dbReference>
<accession>A0ABN8HVE1</accession>
<reference evidence="8" key="1">
    <citation type="submission" date="2022-03" db="EMBL/GenBank/DDBJ databases">
        <authorList>
            <person name="Martin H S."/>
        </authorList>
    </citation>
    <scope>NUCLEOTIDE SEQUENCE</scope>
</reference>